<comment type="pathway">
    <text evidence="1 11">Glycerolipid metabolism; triacylglycerol biosynthesis.</text>
</comment>
<comment type="pathway">
    <text evidence="2">Lipid metabolism.</text>
</comment>
<dbReference type="RefSeq" id="WP_123226791.1">
    <property type="nucleotide sequence ID" value="NZ_RJSE01000005.1"/>
</dbReference>
<name>A0A3N0CL82_9ACTN</name>
<dbReference type="Gene3D" id="3.30.559.10">
    <property type="entry name" value="Chloramphenicol acetyltransferase-like domain"/>
    <property type="match status" value="1"/>
</dbReference>
<evidence type="ECO:0000256" key="11">
    <source>
        <dbReference type="RuleBase" id="RU361241"/>
    </source>
</evidence>
<comment type="similarity">
    <text evidence="3 11">Belongs to the long-chain O-acyltransferase family.</text>
</comment>
<dbReference type="Proteomes" id="UP000267128">
    <property type="component" value="Unassembled WGS sequence"/>
</dbReference>
<keyword evidence="6 11" id="KW-0808">Transferase</keyword>
<dbReference type="InterPro" id="IPR023213">
    <property type="entry name" value="CAT-like_dom_sf"/>
</dbReference>
<evidence type="ECO:0000313" key="14">
    <source>
        <dbReference type="EMBL" id="RNL64215.1"/>
    </source>
</evidence>
<dbReference type="GO" id="GO:0051701">
    <property type="term" value="P:biological process involved in interaction with host"/>
    <property type="evidence" value="ECO:0007669"/>
    <property type="project" value="TreeGrafter"/>
</dbReference>
<evidence type="ECO:0000256" key="4">
    <source>
        <dbReference type="ARBA" id="ARBA00013244"/>
    </source>
</evidence>
<evidence type="ECO:0000256" key="7">
    <source>
        <dbReference type="ARBA" id="ARBA00022798"/>
    </source>
</evidence>
<dbReference type="SUPFAM" id="SSF52777">
    <property type="entry name" value="CoA-dependent acyltransferases"/>
    <property type="match status" value="1"/>
</dbReference>
<dbReference type="EMBL" id="RJSE01000005">
    <property type="protein sequence ID" value="RNL64215.1"/>
    <property type="molecule type" value="Genomic_DNA"/>
</dbReference>
<dbReference type="PANTHER" id="PTHR31650">
    <property type="entry name" value="O-ACYLTRANSFERASE (WSD1-LIKE) FAMILY PROTEIN"/>
    <property type="match status" value="1"/>
</dbReference>
<dbReference type="AlphaFoldDB" id="A0A3N0CL82"/>
<dbReference type="NCBIfam" id="TIGR02946">
    <property type="entry name" value="acyl_WS_DGAT"/>
    <property type="match status" value="1"/>
</dbReference>
<comment type="catalytic activity">
    <reaction evidence="10 11">
        <text>an acyl-CoA + a 1,2-diacyl-sn-glycerol = a triacyl-sn-glycerol + CoA</text>
        <dbReference type="Rhea" id="RHEA:10868"/>
        <dbReference type="ChEBI" id="CHEBI:17815"/>
        <dbReference type="ChEBI" id="CHEBI:57287"/>
        <dbReference type="ChEBI" id="CHEBI:58342"/>
        <dbReference type="ChEBI" id="CHEBI:64615"/>
        <dbReference type="EC" id="2.3.1.20"/>
    </reaction>
</comment>
<evidence type="ECO:0000256" key="8">
    <source>
        <dbReference type="ARBA" id="ARBA00023098"/>
    </source>
</evidence>
<sequence length="466" mass="50338">MPTPIDPTSLGFLLAENRNQPMHVAGLQLFEKPADAGPHFARELYEAALDTEEIAPLFRKRPSRSISSLGQWVWTDDAEFDIEHHVRHSALPEPGRIRELLELVSRLHGQMLGRERPLWEAHIIEGLADGRVAMYTKLHHSLVDGISAMKLMQSVLSTDPDRRNMPLPFDARAVRSKKVREPSARDLTSVPMDTLRSAMGLAADAGGLPAALIRTLNKGVKNEASALSFYAPKSIFNVNITGSRRFASDGWALDRLRAISKASRTTLNDVVLAMCGGAVRNYLIELNSLPDTSLVSMVPVGLKSRGSDSEAGGGGNAVGSVMVKLGTDLADPADRLAAIHASMKAGKAALESMTPNQIVAMSALGMAPSLAIPMLRLNGVVRPPFNLIISNVPGPRSTQFLNGARLTGTYPVSIPMQGMALNITCNSYAEDMCFGLTGDRRRVPHLQRLLVHLDSELTALEQAVGA</sequence>
<evidence type="ECO:0000256" key="1">
    <source>
        <dbReference type="ARBA" id="ARBA00004771"/>
    </source>
</evidence>
<keyword evidence="5 11" id="KW-0444">Lipid biosynthesis</keyword>
<dbReference type="PANTHER" id="PTHR31650:SF1">
    <property type="entry name" value="WAX ESTER SYNTHASE_DIACYLGLYCEROL ACYLTRANSFERASE 4-RELATED"/>
    <property type="match status" value="1"/>
</dbReference>
<dbReference type="InterPro" id="IPR004255">
    <property type="entry name" value="O-acyltransferase_WSD1_N"/>
</dbReference>
<dbReference type="GO" id="GO:0001666">
    <property type="term" value="P:response to hypoxia"/>
    <property type="evidence" value="ECO:0007669"/>
    <property type="project" value="TreeGrafter"/>
</dbReference>
<dbReference type="EC" id="2.3.1.20" evidence="4 11"/>
<gene>
    <name evidence="14" type="ORF">EFK50_06695</name>
</gene>
<evidence type="ECO:0000256" key="3">
    <source>
        <dbReference type="ARBA" id="ARBA00009587"/>
    </source>
</evidence>
<keyword evidence="15" id="KW-1185">Reference proteome</keyword>
<protein>
    <recommendedName>
        <fullName evidence="4 11">Diacylglycerol O-acyltransferase</fullName>
        <ecNumber evidence="4 11">2.3.1.20</ecNumber>
    </recommendedName>
</protein>
<accession>A0A3N0CL82</accession>
<evidence type="ECO:0000256" key="9">
    <source>
        <dbReference type="ARBA" id="ARBA00023315"/>
    </source>
</evidence>
<dbReference type="Pfam" id="PF06974">
    <property type="entry name" value="WS_DGAT_C"/>
    <property type="match status" value="1"/>
</dbReference>
<evidence type="ECO:0000256" key="2">
    <source>
        <dbReference type="ARBA" id="ARBA00005189"/>
    </source>
</evidence>
<dbReference type="InterPro" id="IPR014292">
    <property type="entry name" value="Acyl_transf_WS/DGAT"/>
</dbReference>
<comment type="caution">
    <text evidence="14">The sequence shown here is derived from an EMBL/GenBank/DDBJ whole genome shotgun (WGS) entry which is preliminary data.</text>
</comment>
<dbReference type="OrthoDB" id="9810950at2"/>
<dbReference type="GO" id="GO:0071731">
    <property type="term" value="P:response to nitric oxide"/>
    <property type="evidence" value="ECO:0007669"/>
    <property type="project" value="TreeGrafter"/>
</dbReference>
<dbReference type="GO" id="GO:0004144">
    <property type="term" value="F:diacylglycerol O-acyltransferase activity"/>
    <property type="evidence" value="ECO:0007669"/>
    <property type="project" value="UniProtKB-EC"/>
</dbReference>
<dbReference type="InterPro" id="IPR045034">
    <property type="entry name" value="O-acyltransferase_WSD1-like"/>
</dbReference>
<proteinExistence type="inferred from homology"/>
<evidence type="ECO:0000259" key="13">
    <source>
        <dbReference type="Pfam" id="PF06974"/>
    </source>
</evidence>
<reference evidence="14 15" key="1">
    <citation type="submission" date="2018-11" db="EMBL/GenBank/DDBJ databases">
        <authorList>
            <person name="Li F."/>
        </authorList>
    </citation>
    <scope>NUCLEOTIDE SEQUENCE [LARGE SCALE GENOMIC DNA]</scope>
    <source>
        <strain evidence="14 15">Gsoil 097</strain>
    </source>
</reference>
<dbReference type="GO" id="GO:0006071">
    <property type="term" value="P:glycerol metabolic process"/>
    <property type="evidence" value="ECO:0007669"/>
    <property type="project" value="UniProtKB-KW"/>
</dbReference>
<evidence type="ECO:0000256" key="5">
    <source>
        <dbReference type="ARBA" id="ARBA00022516"/>
    </source>
</evidence>
<evidence type="ECO:0000256" key="6">
    <source>
        <dbReference type="ARBA" id="ARBA00022679"/>
    </source>
</evidence>
<organism evidence="14 15">
    <name type="scientific">Nocardioides marmoriginsengisoli</name>
    <dbReference type="NCBI Taxonomy" id="661483"/>
    <lineage>
        <taxon>Bacteria</taxon>
        <taxon>Bacillati</taxon>
        <taxon>Actinomycetota</taxon>
        <taxon>Actinomycetes</taxon>
        <taxon>Propionibacteriales</taxon>
        <taxon>Nocardioidaceae</taxon>
        <taxon>Nocardioides</taxon>
    </lineage>
</organism>
<keyword evidence="7 11" id="KW-0319">Glycerol metabolism</keyword>
<dbReference type="InterPro" id="IPR009721">
    <property type="entry name" value="O-acyltransferase_WSD1_C"/>
</dbReference>
<feature type="domain" description="O-acyltransferase WSD1 C-terminal" evidence="13">
    <location>
        <begin position="315"/>
        <end position="460"/>
    </location>
</feature>
<feature type="domain" description="O-acyltransferase WSD1-like N-terminal" evidence="12">
    <location>
        <begin position="10"/>
        <end position="271"/>
    </location>
</feature>
<evidence type="ECO:0000313" key="15">
    <source>
        <dbReference type="Proteomes" id="UP000267128"/>
    </source>
</evidence>
<keyword evidence="8 11" id="KW-0443">Lipid metabolism</keyword>
<dbReference type="Pfam" id="PF03007">
    <property type="entry name" value="WS_DGAT_cat"/>
    <property type="match status" value="1"/>
</dbReference>
<evidence type="ECO:0000259" key="12">
    <source>
        <dbReference type="Pfam" id="PF03007"/>
    </source>
</evidence>
<keyword evidence="9 11" id="KW-0012">Acyltransferase</keyword>
<dbReference type="GO" id="GO:0005886">
    <property type="term" value="C:plasma membrane"/>
    <property type="evidence" value="ECO:0007669"/>
    <property type="project" value="TreeGrafter"/>
</dbReference>
<dbReference type="UniPathway" id="UPA00282"/>
<dbReference type="GO" id="GO:0019432">
    <property type="term" value="P:triglyceride biosynthetic process"/>
    <property type="evidence" value="ECO:0007669"/>
    <property type="project" value="UniProtKB-UniPathway"/>
</dbReference>
<evidence type="ECO:0000256" key="10">
    <source>
        <dbReference type="ARBA" id="ARBA00048109"/>
    </source>
</evidence>